<dbReference type="EMBL" id="BFFP01000002">
    <property type="protein sequence ID" value="GBG93764.1"/>
    <property type="molecule type" value="Genomic_DNA"/>
</dbReference>
<dbReference type="GO" id="GO:0022857">
    <property type="term" value="F:transmembrane transporter activity"/>
    <property type="evidence" value="ECO:0007669"/>
    <property type="project" value="InterPro"/>
</dbReference>
<dbReference type="InterPro" id="IPR024529">
    <property type="entry name" value="ECF_trnsprt_substrate-spec"/>
</dbReference>
<keyword evidence="1" id="KW-0472">Membrane</keyword>
<keyword evidence="3" id="KW-1185">Reference proteome</keyword>
<accession>A0A401IQJ0</accession>
<protein>
    <submittedName>
        <fullName evidence="2">Membrane protein</fullName>
    </submittedName>
</protein>
<evidence type="ECO:0000313" key="3">
    <source>
        <dbReference type="Proteomes" id="UP000286848"/>
    </source>
</evidence>
<evidence type="ECO:0000313" key="2">
    <source>
        <dbReference type="EMBL" id="GBG93764.1"/>
    </source>
</evidence>
<name>A0A401IQJ0_9LACO</name>
<dbReference type="OrthoDB" id="5198189at2"/>
<dbReference type="RefSeq" id="WP_124974568.1">
    <property type="nucleotide sequence ID" value="NZ_BFFP01000002.1"/>
</dbReference>
<reference evidence="2 3" key="1">
    <citation type="journal article" date="2019" name="Int. J. Syst. Evol. Microbiol.">
        <title>Lactobacillus salitolerans sp. nov., a novel lactic acid bacterium isolated from spent mushroom substrates.</title>
        <authorList>
            <person name="Tohno M."/>
            <person name="Tanizawa Y."/>
            <person name="Kojima Y."/>
            <person name="Sakamoto M."/>
            <person name="Nakamura Y."/>
            <person name="Ohkuma M."/>
            <person name="Kobayashi H."/>
        </authorList>
    </citation>
    <scope>NUCLEOTIDE SEQUENCE [LARGE SCALE GENOMIC DNA]</scope>
    <source>
        <strain evidence="2 3">YK43</strain>
    </source>
</reference>
<proteinExistence type="predicted"/>
<feature type="transmembrane region" description="Helical" evidence="1">
    <location>
        <begin position="133"/>
        <end position="161"/>
    </location>
</feature>
<dbReference type="Pfam" id="PF12822">
    <property type="entry name" value="ECF_trnsprt"/>
    <property type="match status" value="1"/>
</dbReference>
<dbReference type="Gene3D" id="1.10.1760.20">
    <property type="match status" value="1"/>
</dbReference>
<organism evidence="2 3">
    <name type="scientific">Ligilactobacillus salitolerans</name>
    <dbReference type="NCBI Taxonomy" id="1808352"/>
    <lineage>
        <taxon>Bacteria</taxon>
        <taxon>Bacillati</taxon>
        <taxon>Bacillota</taxon>
        <taxon>Bacilli</taxon>
        <taxon>Lactobacillales</taxon>
        <taxon>Lactobacillaceae</taxon>
        <taxon>Ligilactobacillus</taxon>
    </lineage>
</organism>
<dbReference type="AlphaFoldDB" id="A0A401IQJ0"/>
<dbReference type="Proteomes" id="UP000286848">
    <property type="component" value="Unassembled WGS sequence"/>
</dbReference>
<gene>
    <name evidence="2" type="ORF">LFYK43_02230</name>
</gene>
<feature type="transmembrane region" description="Helical" evidence="1">
    <location>
        <begin position="70"/>
        <end position="90"/>
    </location>
</feature>
<evidence type="ECO:0000256" key="1">
    <source>
        <dbReference type="SAM" id="Phobius"/>
    </source>
</evidence>
<comment type="caution">
    <text evidence="2">The sequence shown here is derived from an EMBL/GenBank/DDBJ whole genome shotgun (WGS) entry which is preliminary data.</text>
</comment>
<keyword evidence="1" id="KW-0812">Transmembrane</keyword>
<sequence>MLKNRLTIKHITLLGLLTALCTVARIAVLPLPNVQPVTDTLMLITLFLGVGDGLVLGILTMLVSNMFLGFGIWTLPQIAAYVVCILLVGGLSKITPLKKVTWLQLAVCVFLGFFYGFLVSLGMAVIGQAPAFWAYLISGLLFDCYHAIGNVVFYPLLAWLLPKLLARYFSE</sequence>
<feature type="transmembrane region" description="Helical" evidence="1">
    <location>
        <begin position="102"/>
        <end position="126"/>
    </location>
</feature>
<keyword evidence="1" id="KW-1133">Transmembrane helix</keyword>
<feature type="transmembrane region" description="Helical" evidence="1">
    <location>
        <begin position="42"/>
        <end position="63"/>
    </location>
</feature>